<dbReference type="InterPro" id="IPR003599">
    <property type="entry name" value="Ig_sub"/>
</dbReference>
<keyword evidence="2" id="KW-0732">Signal</keyword>
<feature type="domain" description="Ig-like" evidence="3">
    <location>
        <begin position="123"/>
        <end position="211"/>
    </location>
</feature>
<name>A0A9W7W8C3_TRIRA</name>
<sequence length="284" mass="31849">MILKTAFLYLCLLIMKGVFGVGADEVKSVTEGDSVTLNTHLTHIQTQDHILWQFESQGTRIAEIYAQILCTYDRPQLDNQTGSLTITNITSTDSGLYKLLIIRNTGTSYKRFNVTVYARLPVPVIIRNSSQCSSSSERSSVSICVLLCSVMNVTRVSLSWYKGKSLLSSISVSDLNIRLSLPLEVEYQDTNTYRCVINNPITNHTQHLNINEICRPCPDFIQRSHLILLIAAVVLLVIVSSVCLIYCHYNNCKQPAMNDVKEDHTSCSTVNNMNTKITNKVCFI</sequence>
<dbReference type="SUPFAM" id="SSF48726">
    <property type="entry name" value="Immunoglobulin"/>
    <property type="match status" value="2"/>
</dbReference>
<dbReference type="PROSITE" id="PS50835">
    <property type="entry name" value="IG_LIKE"/>
    <property type="match status" value="1"/>
</dbReference>
<gene>
    <name evidence="4" type="ORF">IRJ41_009799</name>
</gene>
<dbReference type="EMBL" id="JAFHDT010000025">
    <property type="protein sequence ID" value="KAI7791117.1"/>
    <property type="molecule type" value="Genomic_DNA"/>
</dbReference>
<evidence type="ECO:0000256" key="2">
    <source>
        <dbReference type="SAM" id="SignalP"/>
    </source>
</evidence>
<feature type="chain" id="PRO_5040963603" description="Ig-like domain-containing protein" evidence="2">
    <location>
        <begin position="24"/>
        <end position="284"/>
    </location>
</feature>
<dbReference type="PANTHER" id="PTHR21063">
    <property type="entry name" value="LFA-3"/>
    <property type="match status" value="1"/>
</dbReference>
<organism evidence="4 5">
    <name type="scientific">Triplophysa rosa</name>
    <name type="common">Cave loach</name>
    <dbReference type="NCBI Taxonomy" id="992332"/>
    <lineage>
        <taxon>Eukaryota</taxon>
        <taxon>Metazoa</taxon>
        <taxon>Chordata</taxon>
        <taxon>Craniata</taxon>
        <taxon>Vertebrata</taxon>
        <taxon>Euteleostomi</taxon>
        <taxon>Actinopterygii</taxon>
        <taxon>Neopterygii</taxon>
        <taxon>Teleostei</taxon>
        <taxon>Ostariophysi</taxon>
        <taxon>Cypriniformes</taxon>
        <taxon>Nemacheilidae</taxon>
        <taxon>Triplophysa</taxon>
    </lineage>
</organism>
<comment type="caution">
    <text evidence="4">The sequence shown here is derived from an EMBL/GenBank/DDBJ whole genome shotgun (WGS) entry which is preliminary data.</text>
</comment>
<evidence type="ECO:0000256" key="1">
    <source>
        <dbReference type="SAM" id="Phobius"/>
    </source>
</evidence>
<accession>A0A9W7W8C3</accession>
<keyword evidence="1" id="KW-1133">Transmembrane helix</keyword>
<dbReference type="Gene3D" id="2.60.40.10">
    <property type="entry name" value="Immunoglobulins"/>
    <property type="match status" value="2"/>
</dbReference>
<proteinExistence type="predicted"/>
<feature type="transmembrane region" description="Helical" evidence="1">
    <location>
        <begin position="226"/>
        <end position="247"/>
    </location>
</feature>
<dbReference type="InterPro" id="IPR007110">
    <property type="entry name" value="Ig-like_dom"/>
</dbReference>
<keyword evidence="1" id="KW-0472">Membrane</keyword>
<feature type="signal peptide" evidence="2">
    <location>
        <begin position="1"/>
        <end position="23"/>
    </location>
</feature>
<dbReference type="Proteomes" id="UP001059041">
    <property type="component" value="Linkage Group LG25"/>
</dbReference>
<protein>
    <recommendedName>
        <fullName evidence="3">Ig-like domain-containing protein</fullName>
    </recommendedName>
</protein>
<dbReference type="PANTHER" id="PTHR21063:SF4">
    <property type="entry name" value="CD48 ANTIGEN-RELATED"/>
    <property type="match status" value="1"/>
</dbReference>
<dbReference type="AlphaFoldDB" id="A0A9W7W8C3"/>
<evidence type="ECO:0000259" key="3">
    <source>
        <dbReference type="PROSITE" id="PS50835"/>
    </source>
</evidence>
<dbReference type="InterPro" id="IPR036179">
    <property type="entry name" value="Ig-like_dom_sf"/>
</dbReference>
<keyword evidence="5" id="KW-1185">Reference proteome</keyword>
<dbReference type="InterPro" id="IPR013783">
    <property type="entry name" value="Ig-like_fold"/>
</dbReference>
<dbReference type="SMART" id="SM00409">
    <property type="entry name" value="IG"/>
    <property type="match status" value="1"/>
</dbReference>
<evidence type="ECO:0000313" key="4">
    <source>
        <dbReference type="EMBL" id="KAI7791117.1"/>
    </source>
</evidence>
<reference evidence="4" key="1">
    <citation type="submission" date="2021-02" db="EMBL/GenBank/DDBJ databases">
        <title>Comparative genomics reveals that relaxation of natural selection precedes convergent phenotypic evolution of cavefish.</title>
        <authorList>
            <person name="Peng Z."/>
        </authorList>
    </citation>
    <scope>NUCLEOTIDE SEQUENCE</scope>
    <source>
        <tissue evidence="4">Muscle</tissue>
    </source>
</reference>
<keyword evidence="1" id="KW-0812">Transmembrane</keyword>
<evidence type="ECO:0000313" key="5">
    <source>
        <dbReference type="Proteomes" id="UP001059041"/>
    </source>
</evidence>